<evidence type="ECO:0000313" key="9">
    <source>
        <dbReference type="EMBL" id="SKA85106.1"/>
    </source>
</evidence>
<dbReference type="Gene3D" id="2.40.30.40">
    <property type="entry name" value="Peptidase M42, domain 2"/>
    <property type="match status" value="1"/>
</dbReference>
<sequence>MEGKEFLVKLSNSVAISGYENNLHPILKEYFKNYVDEIKYGTLGDFIGIKKGKGGLKIMIAAHMDEVGLMVTNINERGFVEFRSIIGVDSKILPAQEVIIHGKKEVYGVVGAKPPHVLTNEELKKAIDTDDMLIDTGLKREVLMDLVSPGDLISIKRDASNLLGDFITGKALDDRAGICAMFECAKILKNTEHYADVYFVGTVMEEAGLRGARTVANIINPDIGIAIDVTSADKYAKDDIQVECGKNIKIAVGPNIHPELVEKLIKTADKNDIPFKIVAEPGRTGTDAWAIQVSGEGVATLLISIPIKYMHTSTEVINYSDVEKAGKLIASFIASLKDWGDIYA</sequence>
<dbReference type="EMBL" id="FUYH01000006">
    <property type="protein sequence ID" value="SKA85106.1"/>
    <property type="molecule type" value="Genomic_DNA"/>
</dbReference>
<dbReference type="InterPro" id="IPR008007">
    <property type="entry name" value="Peptidase_M42"/>
</dbReference>
<feature type="binding site" evidence="8">
    <location>
        <position position="228"/>
    </location>
    <ligand>
        <name>Zn(2+)</name>
        <dbReference type="ChEBI" id="CHEBI:29105"/>
        <label>1</label>
    </ligand>
</feature>
<comment type="cofactor">
    <cofactor evidence="8">
        <name>a divalent metal cation</name>
        <dbReference type="ChEBI" id="CHEBI:60240"/>
    </cofactor>
    <text evidence="8">Binds 2 divalent metal cations per subunit.</text>
</comment>
<proteinExistence type="inferred from homology"/>
<feature type="binding site" evidence="8">
    <location>
        <position position="206"/>
    </location>
    <ligand>
        <name>Zn(2+)</name>
        <dbReference type="ChEBI" id="CHEBI:29105"/>
        <label>2</label>
    </ligand>
</feature>
<dbReference type="AlphaFoldDB" id="A0A1T4X6C0"/>
<feature type="binding site" evidence="8">
    <location>
        <position position="311"/>
    </location>
    <ligand>
        <name>Zn(2+)</name>
        <dbReference type="ChEBI" id="CHEBI:29105"/>
        <label>2</label>
    </ligand>
</feature>
<keyword evidence="2" id="KW-0031">Aminopeptidase</keyword>
<dbReference type="SUPFAM" id="SSF53187">
    <property type="entry name" value="Zn-dependent exopeptidases"/>
    <property type="match status" value="1"/>
</dbReference>
<evidence type="ECO:0000256" key="8">
    <source>
        <dbReference type="PIRSR" id="PIRSR001123-2"/>
    </source>
</evidence>
<dbReference type="OrthoDB" id="9772053at2"/>
<dbReference type="PANTHER" id="PTHR32481">
    <property type="entry name" value="AMINOPEPTIDASE"/>
    <property type="match status" value="1"/>
</dbReference>
<dbReference type="Gene3D" id="3.40.630.10">
    <property type="entry name" value="Zn peptidases"/>
    <property type="match status" value="1"/>
</dbReference>
<organism evidence="9 10">
    <name type="scientific">Caloramator quimbayensis</name>
    <dbReference type="NCBI Taxonomy" id="1147123"/>
    <lineage>
        <taxon>Bacteria</taxon>
        <taxon>Bacillati</taxon>
        <taxon>Bacillota</taxon>
        <taxon>Clostridia</taxon>
        <taxon>Eubacteriales</taxon>
        <taxon>Clostridiaceae</taxon>
        <taxon>Caloramator</taxon>
    </lineage>
</organism>
<dbReference type="STRING" id="1147123.SAMN05443428_106114"/>
<evidence type="ECO:0000256" key="6">
    <source>
        <dbReference type="PIRNR" id="PIRNR001123"/>
    </source>
</evidence>
<evidence type="ECO:0000256" key="1">
    <source>
        <dbReference type="ARBA" id="ARBA00006272"/>
    </source>
</evidence>
<feature type="binding site" evidence="8">
    <location>
        <position position="173"/>
    </location>
    <ligand>
        <name>Zn(2+)</name>
        <dbReference type="ChEBI" id="CHEBI:29105"/>
        <label>1</label>
    </ligand>
</feature>
<dbReference type="PANTHER" id="PTHR32481:SF0">
    <property type="entry name" value="AMINOPEPTIDASE YPDE-RELATED"/>
    <property type="match status" value="1"/>
</dbReference>
<keyword evidence="5" id="KW-0378">Hydrolase</keyword>
<feature type="binding site" evidence="8">
    <location>
        <position position="63"/>
    </location>
    <ligand>
        <name>Zn(2+)</name>
        <dbReference type="ChEBI" id="CHEBI:29105"/>
        <label>1</label>
    </ligand>
</feature>
<dbReference type="GO" id="GO:0004177">
    <property type="term" value="F:aminopeptidase activity"/>
    <property type="evidence" value="ECO:0007669"/>
    <property type="project" value="UniProtKB-UniRule"/>
</dbReference>
<dbReference type="PIRSF" id="PIRSF001123">
    <property type="entry name" value="PepA_GA"/>
    <property type="match status" value="1"/>
</dbReference>
<dbReference type="Pfam" id="PF05343">
    <property type="entry name" value="Peptidase_M42"/>
    <property type="match status" value="1"/>
</dbReference>
<evidence type="ECO:0000256" key="2">
    <source>
        <dbReference type="ARBA" id="ARBA00022438"/>
    </source>
</evidence>
<dbReference type="InterPro" id="IPR051464">
    <property type="entry name" value="Peptidase_M42_aminopept"/>
</dbReference>
<comment type="similarity">
    <text evidence="1 6">Belongs to the peptidase M42 family.</text>
</comment>
<feature type="binding site" evidence="8">
    <location>
        <position position="173"/>
    </location>
    <ligand>
        <name>Zn(2+)</name>
        <dbReference type="ChEBI" id="CHEBI:29105"/>
        <label>2</label>
    </ligand>
</feature>
<protein>
    <submittedName>
        <fullName evidence="9">Endoglucanase</fullName>
    </submittedName>
</protein>
<dbReference type="GO" id="GO:0006508">
    <property type="term" value="P:proteolysis"/>
    <property type="evidence" value="ECO:0007669"/>
    <property type="project" value="UniProtKB-KW"/>
</dbReference>
<dbReference type="Proteomes" id="UP000190105">
    <property type="component" value="Unassembled WGS sequence"/>
</dbReference>
<evidence type="ECO:0000256" key="7">
    <source>
        <dbReference type="PIRSR" id="PIRSR001123-1"/>
    </source>
</evidence>
<gene>
    <name evidence="9" type="ORF">SAMN05443428_106114</name>
</gene>
<keyword evidence="3" id="KW-0645">Protease</keyword>
<keyword evidence="10" id="KW-1185">Reference proteome</keyword>
<dbReference type="RefSeq" id="WP_078696104.1">
    <property type="nucleotide sequence ID" value="NZ_FUYH01000006.1"/>
</dbReference>
<dbReference type="SUPFAM" id="SSF101821">
    <property type="entry name" value="Aminopeptidase/glucanase lid domain"/>
    <property type="match status" value="1"/>
</dbReference>
<evidence type="ECO:0000256" key="4">
    <source>
        <dbReference type="ARBA" id="ARBA00022723"/>
    </source>
</evidence>
<accession>A0A1T4X6C0</accession>
<evidence type="ECO:0000256" key="3">
    <source>
        <dbReference type="ARBA" id="ARBA00022670"/>
    </source>
</evidence>
<name>A0A1T4X6C0_9CLOT</name>
<evidence type="ECO:0000313" key="10">
    <source>
        <dbReference type="Proteomes" id="UP000190105"/>
    </source>
</evidence>
<feature type="active site" description="Proton acceptor" evidence="7">
    <location>
        <position position="205"/>
    </location>
</feature>
<dbReference type="GO" id="GO:0046872">
    <property type="term" value="F:metal ion binding"/>
    <property type="evidence" value="ECO:0007669"/>
    <property type="project" value="UniProtKB-UniRule"/>
</dbReference>
<reference evidence="10" key="1">
    <citation type="submission" date="2017-02" db="EMBL/GenBank/DDBJ databases">
        <authorList>
            <person name="Varghese N."/>
            <person name="Submissions S."/>
        </authorList>
    </citation>
    <scope>NUCLEOTIDE SEQUENCE [LARGE SCALE GENOMIC DNA]</scope>
    <source>
        <strain evidence="10">USBA 833</strain>
    </source>
</reference>
<dbReference type="InterPro" id="IPR023367">
    <property type="entry name" value="Peptidase_M42_dom2"/>
</dbReference>
<keyword evidence="4 8" id="KW-0479">Metal-binding</keyword>
<evidence type="ECO:0000256" key="5">
    <source>
        <dbReference type="ARBA" id="ARBA00022801"/>
    </source>
</evidence>